<evidence type="ECO:0008006" key="4">
    <source>
        <dbReference type="Google" id="ProtNLM"/>
    </source>
</evidence>
<evidence type="ECO:0000313" key="2">
    <source>
        <dbReference type="EMBL" id="SFU62505.1"/>
    </source>
</evidence>
<keyword evidence="3" id="KW-1185">Reference proteome</keyword>
<dbReference type="STRING" id="392015.SAMN05421543_10523"/>
<reference evidence="3" key="1">
    <citation type="submission" date="2016-10" db="EMBL/GenBank/DDBJ databases">
        <authorList>
            <person name="Varghese N."/>
        </authorList>
    </citation>
    <scope>NUCLEOTIDE SEQUENCE [LARGE SCALE GENOMIC DNA]</scope>
    <source>
        <strain evidence="3">DSM 17980</strain>
    </source>
</reference>
<evidence type="ECO:0000313" key="3">
    <source>
        <dbReference type="Proteomes" id="UP000183508"/>
    </source>
</evidence>
<dbReference type="EMBL" id="FPBV01000005">
    <property type="protein sequence ID" value="SFU62505.1"/>
    <property type="molecule type" value="Genomic_DNA"/>
</dbReference>
<accession>A0A1I7HP33</accession>
<proteinExistence type="predicted"/>
<dbReference type="Proteomes" id="UP000183508">
    <property type="component" value="Unassembled WGS sequence"/>
</dbReference>
<dbReference type="RefSeq" id="WP_074950525.1">
    <property type="nucleotide sequence ID" value="NZ_FPBV01000005.1"/>
</dbReference>
<feature type="transmembrane region" description="Helical" evidence="1">
    <location>
        <begin position="98"/>
        <end position="118"/>
    </location>
</feature>
<dbReference type="OrthoDB" id="2374454at2"/>
<feature type="transmembrane region" description="Helical" evidence="1">
    <location>
        <begin position="139"/>
        <end position="166"/>
    </location>
</feature>
<keyword evidence="1" id="KW-1133">Transmembrane helix</keyword>
<organism evidence="2 3">
    <name type="scientific">Alicyclobacillus macrosporangiidus</name>
    <dbReference type="NCBI Taxonomy" id="392015"/>
    <lineage>
        <taxon>Bacteria</taxon>
        <taxon>Bacillati</taxon>
        <taxon>Bacillota</taxon>
        <taxon>Bacilli</taxon>
        <taxon>Bacillales</taxon>
        <taxon>Alicyclobacillaceae</taxon>
        <taxon>Alicyclobacillus</taxon>
    </lineage>
</organism>
<protein>
    <recommendedName>
        <fullName evidence="4">Colicin V production protein</fullName>
    </recommendedName>
</protein>
<gene>
    <name evidence="2" type="ORF">SAMN05421543_10523</name>
</gene>
<keyword evidence="1" id="KW-0812">Transmembrane</keyword>
<name>A0A1I7HP33_9BACL</name>
<keyword evidence="1" id="KW-0472">Membrane</keyword>
<evidence type="ECO:0000256" key="1">
    <source>
        <dbReference type="SAM" id="Phobius"/>
    </source>
</evidence>
<sequence length="195" mass="21026">MVDVALLAVAAWCTLLLAGRGIYEVLAYTGGVLAGGYAGMQTSGWVMTHWLSPASPAMLWVERHIRNPVDSVMALASWLPPEPASATLTHTQWIAGHVVQVVFTACVTCAVFTLFVVSARLSDALWDRRAAAARWRERLASTGCAALCGVYVAGLLAVTLANLAWLDAFHWVGVEMQQSWAVRLLAAMADWRGLS</sequence>
<dbReference type="AlphaFoldDB" id="A0A1I7HP33"/>